<feature type="region of interest" description="Disordered" evidence="1">
    <location>
        <begin position="88"/>
        <end position="154"/>
    </location>
</feature>
<dbReference type="AlphaFoldDB" id="A0A6A7AR00"/>
<reference evidence="2" key="1">
    <citation type="submission" date="2020-01" db="EMBL/GenBank/DDBJ databases">
        <authorList>
            <consortium name="DOE Joint Genome Institute"/>
            <person name="Haridas S."/>
            <person name="Albert R."/>
            <person name="Binder M."/>
            <person name="Bloem J."/>
            <person name="Labutti K."/>
            <person name="Salamov A."/>
            <person name="Andreopoulos B."/>
            <person name="Baker S.E."/>
            <person name="Barry K."/>
            <person name="Bills G."/>
            <person name="Bluhm B.H."/>
            <person name="Cannon C."/>
            <person name="Castanera R."/>
            <person name="Culley D.E."/>
            <person name="Daum C."/>
            <person name="Ezra D."/>
            <person name="Gonzalez J.B."/>
            <person name="Henrissat B."/>
            <person name="Kuo A."/>
            <person name="Liang C."/>
            <person name="Lipzen A."/>
            <person name="Lutzoni F."/>
            <person name="Magnuson J."/>
            <person name="Mondo S."/>
            <person name="Nolan M."/>
            <person name="Ohm R."/>
            <person name="Pangilinan J."/>
            <person name="Park H.-J."/>
            <person name="Ramirez L."/>
            <person name="Alfaro M."/>
            <person name="Sun H."/>
            <person name="Tritt A."/>
            <person name="Yoshinaga Y."/>
            <person name="Zwiers L.-H."/>
            <person name="Turgeon B.G."/>
            <person name="Goodwin S.B."/>
            <person name="Spatafora J.W."/>
            <person name="Crous P.W."/>
            <person name="Grigoriev I.V."/>
        </authorList>
    </citation>
    <scope>NUCLEOTIDE SEQUENCE</scope>
    <source>
        <strain evidence="2">IPT5</strain>
    </source>
</reference>
<gene>
    <name evidence="2" type="ORF">T440DRAFT_523234</name>
</gene>
<evidence type="ECO:0000313" key="3">
    <source>
        <dbReference type="Proteomes" id="UP000799423"/>
    </source>
</evidence>
<feature type="compositionally biased region" description="Polar residues" evidence="1">
    <location>
        <begin position="88"/>
        <end position="98"/>
    </location>
</feature>
<organism evidence="2 3">
    <name type="scientific">Plenodomus tracheiphilus IPT5</name>
    <dbReference type="NCBI Taxonomy" id="1408161"/>
    <lineage>
        <taxon>Eukaryota</taxon>
        <taxon>Fungi</taxon>
        <taxon>Dikarya</taxon>
        <taxon>Ascomycota</taxon>
        <taxon>Pezizomycotina</taxon>
        <taxon>Dothideomycetes</taxon>
        <taxon>Pleosporomycetidae</taxon>
        <taxon>Pleosporales</taxon>
        <taxon>Pleosporineae</taxon>
        <taxon>Leptosphaeriaceae</taxon>
        <taxon>Plenodomus</taxon>
    </lineage>
</organism>
<evidence type="ECO:0000313" key="2">
    <source>
        <dbReference type="EMBL" id="KAF2844777.1"/>
    </source>
</evidence>
<feature type="region of interest" description="Disordered" evidence="1">
    <location>
        <begin position="250"/>
        <end position="269"/>
    </location>
</feature>
<dbReference type="OrthoDB" id="3788624at2759"/>
<name>A0A6A7AR00_9PLEO</name>
<feature type="compositionally biased region" description="Polar residues" evidence="1">
    <location>
        <begin position="250"/>
        <end position="262"/>
    </location>
</feature>
<proteinExistence type="predicted"/>
<keyword evidence="3" id="KW-1185">Reference proteome</keyword>
<sequence>MSSVTPSSPTLHTGPCANGTKLPLPVSSWPVASNTSSPSHQPINVGAIHNNVTAAAAAAADINNVQAEHSHNESRDIFAAALTNETSSPIQTVDNGNVQAPIDTNALGRDNAVTPSLGSAPSENESNDSPSISNKENASPKTRGPRRKLMMKRPDERAAPLTPLYNKAIVVASDSGDNTGSSGTISSGLTLKLRCIQSALREPLPKVNSFPPHAVGTKRPTLLAFPDDVDDTDSEIEIMPKRLFVKHTAESVTTQHNSSASSLRGKRTKVAHSVVSKDEDDAMFDAGDEGDSISEDAGPSFSLLTPALKRRNRILNASYAPHAQLVANSTKAGPEYYDSDAEDAPGEAKDTGKPHLFRNVTWGVYATDYTNDADFVKEPEFTQFVPGRFELLPDGTVSDQKAKLVIKILDKSGRKRIFANPPPRDWNNQEAVTALNKRTVQQIRRNTNVRFREVVRAYVPEERRWILANLTAGKPSQGWKVFVEEFNKRFEGKVVTGANGTRPYRSHSSLTKEVERFGPDFYAKGLVPAPAARNAKKG</sequence>
<feature type="compositionally biased region" description="Polar residues" evidence="1">
    <location>
        <begin position="113"/>
        <end position="140"/>
    </location>
</feature>
<dbReference type="Proteomes" id="UP000799423">
    <property type="component" value="Unassembled WGS sequence"/>
</dbReference>
<dbReference type="EMBL" id="MU006364">
    <property type="protein sequence ID" value="KAF2844777.1"/>
    <property type="molecule type" value="Genomic_DNA"/>
</dbReference>
<protein>
    <submittedName>
        <fullName evidence="2">Uncharacterized protein</fullName>
    </submittedName>
</protein>
<accession>A0A6A7AR00</accession>
<evidence type="ECO:0000256" key="1">
    <source>
        <dbReference type="SAM" id="MobiDB-lite"/>
    </source>
</evidence>